<gene>
    <name evidence="2" type="ORF">ANE_LOCUS26274</name>
</gene>
<keyword evidence="3" id="KW-1185">Reference proteome</keyword>
<proteinExistence type="predicted"/>
<feature type="region of interest" description="Disordered" evidence="1">
    <location>
        <begin position="59"/>
        <end position="111"/>
    </location>
</feature>
<feature type="region of interest" description="Disordered" evidence="1">
    <location>
        <begin position="130"/>
        <end position="167"/>
    </location>
</feature>
<protein>
    <submittedName>
        <fullName evidence="2">Uncharacterized protein</fullName>
    </submittedName>
</protein>
<evidence type="ECO:0000256" key="1">
    <source>
        <dbReference type="SAM" id="MobiDB-lite"/>
    </source>
</evidence>
<reference evidence="2" key="1">
    <citation type="submission" date="2019-07" db="EMBL/GenBank/DDBJ databases">
        <authorList>
            <person name="Dittberner H."/>
        </authorList>
    </citation>
    <scope>NUCLEOTIDE SEQUENCE [LARGE SCALE GENOMIC DNA]</scope>
</reference>
<organism evidence="2 3">
    <name type="scientific">Arabis nemorensis</name>
    <dbReference type="NCBI Taxonomy" id="586526"/>
    <lineage>
        <taxon>Eukaryota</taxon>
        <taxon>Viridiplantae</taxon>
        <taxon>Streptophyta</taxon>
        <taxon>Embryophyta</taxon>
        <taxon>Tracheophyta</taxon>
        <taxon>Spermatophyta</taxon>
        <taxon>Magnoliopsida</taxon>
        <taxon>eudicotyledons</taxon>
        <taxon>Gunneridae</taxon>
        <taxon>Pentapetalae</taxon>
        <taxon>rosids</taxon>
        <taxon>malvids</taxon>
        <taxon>Brassicales</taxon>
        <taxon>Brassicaceae</taxon>
        <taxon>Arabideae</taxon>
        <taxon>Arabis</taxon>
    </lineage>
</organism>
<accession>A0A565CQ64</accession>
<comment type="caution">
    <text evidence="2">The sequence shown here is derived from an EMBL/GenBank/DDBJ whole genome shotgun (WGS) entry which is preliminary data.</text>
</comment>
<feature type="compositionally biased region" description="Acidic residues" evidence="1">
    <location>
        <begin position="96"/>
        <end position="107"/>
    </location>
</feature>
<sequence length="167" mass="19390">MKKVDENYIYVREMGYKTVNWKFSEIKWSRFADFIKKELVNPHINLLWYQDARDDIKNLKPKELDEPEESEDERHPDENLEEQQTKADLGNKNENVGDEIDDGDDVVLDAGDGASDERFRLVFEEGTNSKIDVKEANKGDVEEEESDPIFGLGDELYPDTPLESDEE</sequence>
<dbReference type="Proteomes" id="UP000489600">
    <property type="component" value="Unassembled WGS sequence"/>
</dbReference>
<feature type="compositionally biased region" description="Basic and acidic residues" evidence="1">
    <location>
        <begin position="72"/>
        <end position="91"/>
    </location>
</feature>
<dbReference type="AlphaFoldDB" id="A0A565CQ64"/>
<feature type="compositionally biased region" description="Basic and acidic residues" evidence="1">
    <location>
        <begin position="131"/>
        <end position="140"/>
    </location>
</feature>
<evidence type="ECO:0000313" key="2">
    <source>
        <dbReference type="EMBL" id="VVB15830.1"/>
    </source>
</evidence>
<name>A0A565CQ64_9BRAS</name>
<evidence type="ECO:0000313" key="3">
    <source>
        <dbReference type="Proteomes" id="UP000489600"/>
    </source>
</evidence>
<dbReference type="EMBL" id="CABITT030000008">
    <property type="protein sequence ID" value="VVB15830.1"/>
    <property type="molecule type" value="Genomic_DNA"/>
</dbReference>
<dbReference type="OrthoDB" id="1114121at2759"/>